<feature type="domain" description="Cytochrome b561 bacterial/Ni-hydrogenase" evidence="14">
    <location>
        <begin position="73"/>
        <end position="276"/>
    </location>
</feature>
<feature type="transmembrane region" description="Helical" evidence="13">
    <location>
        <begin position="80"/>
        <end position="101"/>
    </location>
</feature>
<dbReference type="InterPro" id="IPR011577">
    <property type="entry name" value="Cyt_b561_bac/Ni-Hgenase"/>
</dbReference>
<evidence type="ECO:0000256" key="13">
    <source>
        <dbReference type="SAM" id="Phobius"/>
    </source>
</evidence>
<feature type="transmembrane region" description="Helical" evidence="13">
    <location>
        <begin position="129"/>
        <end position="146"/>
    </location>
</feature>
<dbReference type="GO" id="GO:0005886">
    <property type="term" value="C:plasma membrane"/>
    <property type="evidence" value="ECO:0007669"/>
    <property type="project" value="UniProtKB-SubCell"/>
</dbReference>
<dbReference type="GO" id="GO:0009326">
    <property type="term" value="C:formate dehydrogenase complex"/>
    <property type="evidence" value="ECO:0007669"/>
    <property type="project" value="InterPro"/>
</dbReference>
<comment type="similarity">
    <text evidence="3">Belongs to the formate dehydrogenase gamma subunit family.</text>
</comment>
<comment type="subcellular location">
    <subcellularLocation>
        <location evidence="2">Cell membrane</location>
        <topology evidence="2">Multi-pass membrane protein</topology>
    </subcellularLocation>
</comment>
<dbReference type="GO" id="GO:0008863">
    <property type="term" value="F:formate dehydrogenase (NAD+) activity"/>
    <property type="evidence" value="ECO:0007669"/>
    <property type="project" value="InterPro"/>
</dbReference>
<dbReference type="Pfam" id="PF01292">
    <property type="entry name" value="Ni_hydr_CYTB"/>
    <property type="match status" value="1"/>
</dbReference>
<evidence type="ECO:0000256" key="3">
    <source>
        <dbReference type="ARBA" id="ARBA00010747"/>
    </source>
</evidence>
<keyword evidence="12 13" id="KW-0472">Membrane</keyword>
<feature type="non-terminal residue" evidence="15">
    <location>
        <position position="1"/>
    </location>
</feature>
<dbReference type="GO" id="GO:0022904">
    <property type="term" value="P:respiratory electron transport chain"/>
    <property type="evidence" value="ECO:0007669"/>
    <property type="project" value="InterPro"/>
</dbReference>
<reference evidence="15" key="1">
    <citation type="journal article" date="2015" name="Nature">
        <title>Complex archaea that bridge the gap between prokaryotes and eukaryotes.</title>
        <authorList>
            <person name="Spang A."/>
            <person name="Saw J.H."/>
            <person name="Jorgensen S.L."/>
            <person name="Zaremba-Niedzwiedzka K."/>
            <person name="Martijn J."/>
            <person name="Lind A.E."/>
            <person name="van Eijk R."/>
            <person name="Schleper C."/>
            <person name="Guy L."/>
            <person name="Ettema T.J."/>
        </authorList>
    </citation>
    <scope>NUCLEOTIDE SEQUENCE</scope>
</reference>
<dbReference type="Gene3D" id="1.20.950.20">
    <property type="entry name" value="Transmembrane di-heme cytochromes, Chain C"/>
    <property type="match status" value="1"/>
</dbReference>
<evidence type="ECO:0000256" key="4">
    <source>
        <dbReference type="ARBA" id="ARBA00022448"/>
    </source>
</evidence>
<evidence type="ECO:0000256" key="5">
    <source>
        <dbReference type="ARBA" id="ARBA00022475"/>
    </source>
</evidence>
<keyword evidence="11" id="KW-0408">Iron</keyword>
<name>A0A0F9ALR4_9ZZZZ</name>
<evidence type="ECO:0000256" key="10">
    <source>
        <dbReference type="ARBA" id="ARBA00022989"/>
    </source>
</evidence>
<dbReference type="NCBIfam" id="TIGR01583">
    <property type="entry name" value="formate-DH-gamm"/>
    <property type="match status" value="1"/>
</dbReference>
<comment type="cofactor">
    <cofactor evidence="1">
        <name>heme</name>
        <dbReference type="ChEBI" id="CHEBI:30413"/>
    </cofactor>
</comment>
<comment type="caution">
    <text evidence="15">The sequence shown here is derived from an EMBL/GenBank/DDBJ whole genome shotgun (WGS) entry which is preliminary data.</text>
</comment>
<dbReference type="AlphaFoldDB" id="A0A0F9ALR4"/>
<evidence type="ECO:0000256" key="12">
    <source>
        <dbReference type="ARBA" id="ARBA00023136"/>
    </source>
</evidence>
<dbReference type="GO" id="GO:0046872">
    <property type="term" value="F:metal ion binding"/>
    <property type="evidence" value="ECO:0007669"/>
    <property type="project" value="UniProtKB-KW"/>
</dbReference>
<feature type="transmembrane region" description="Helical" evidence="13">
    <location>
        <begin position="180"/>
        <end position="201"/>
    </location>
</feature>
<keyword evidence="10 13" id="KW-1133">Transmembrane helix</keyword>
<dbReference type="GO" id="GO:0036397">
    <property type="term" value="F:formate dehydrogenase (quinone) activity"/>
    <property type="evidence" value="ECO:0007669"/>
    <property type="project" value="TreeGrafter"/>
</dbReference>
<dbReference type="InterPro" id="IPR006471">
    <property type="entry name" value="Formate_DH_gsu"/>
</dbReference>
<evidence type="ECO:0000256" key="1">
    <source>
        <dbReference type="ARBA" id="ARBA00001971"/>
    </source>
</evidence>
<proteinExistence type="inferred from homology"/>
<dbReference type="EMBL" id="LAZR01056920">
    <property type="protein sequence ID" value="KKK73146.1"/>
    <property type="molecule type" value="Genomic_DNA"/>
</dbReference>
<keyword evidence="6" id="KW-0349">Heme</keyword>
<evidence type="ECO:0000256" key="11">
    <source>
        <dbReference type="ARBA" id="ARBA00023004"/>
    </source>
</evidence>
<protein>
    <recommendedName>
        <fullName evidence="14">Cytochrome b561 bacterial/Ni-hydrogenase domain-containing protein</fullName>
    </recommendedName>
</protein>
<dbReference type="SUPFAM" id="SSF81342">
    <property type="entry name" value="Transmembrane di-heme cytochromes"/>
    <property type="match status" value="1"/>
</dbReference>
<gene>
    <name evidence="15" type="ORF">LCGC14_2896760</name>
</gene>
<feature type="transmembrane region" description="Helical" evidence="13">
    <location>
        <begin position="38"/>
        <end position="56"/>
    </location>
</feature>
<keyword evidence="7 13" id="KW-0812">Transmembrane</keyword>
<evidence type="ECO:0000259" key="14">
    <source>
        <dbReference type="Pfam" id="PF01292"/>
    </source>
</evidence>
<evidence type="ECO:0000313" key="15">
    <source>
        <dbReference type="EMBL" id="KKK73146.1"/>
    </source>
</evidence>
<dbReference type="GO" id="GO:0009055">
    <property type="term" value="F:electron transfer activity"/>
    <property type="evidence" value="ECO:0007669"/>
    <property type="project" value="InterPro"/>
</dbReference>
<dbReference type="GO" id="GO:0015944">
    <property type="term" value="P:formate oxidation"/>
    <property type="evidence" value="ECO:0007669"/>
    <property type="project" value="TreeGrafter"/>
</dbReference>
<dbReference type="InterPro" id="IPR051817">
    <property type="entry name" value="FDH_cytochrome_b556_subunit"/>
</dbReference>
<evidence type="ECO:0000256" key="8">
    <source>
        <dbReference type="ARBA" id="ARBA00022723"/>
    </source>
</evidence>
<dbReference type="InterPro" id="IPR016174">
    <property type="entry name" value="Di-haem_cyt_TM"/>
</dbReference>
<dbReference type="PANTHER" id="PTHR30074">
    <property type="entry name" value="FORMATE DEHYDROGENASE, NITRATE-INDUCIBLE, CYTOCHROME B556 FDN SUBUNIT"/>
    <property type="match status" value="1"/>
</dbReference>
<dbReference type="GO" id="GO:0009061">
    <property type="term" value="P:anaerobic respiration"/>
    <property type="evidence" value="ECO:0007669"/>
    <property type="project" value="TreeGrafter"/>
</dbReference>
<keyword evidence="8" id="KW-0479">Metal-binding</keyword>
<evidence type="ECO:0000256" key="2">
    <source>
        <dbReference type="ARBA" id="ARBA00004651"/>
    </source>
</evidence>
<evidence type="ECO:0000256" key="9">
    <source>
        <dbReference type="ARBA" id="ARBA00022982"/>
    </source>
</evidence>
<keyword evidence="4" id="KW-0813">Transport</keyword>
<sequence>RYNTADVRASNDGPAATVLVQDGGMRWLQFREGPLLEYGGWLLVGTLAVLGLFLLLRGRIRIDGPKTGVRLPRFKSYERFSHWLLAGSFLILGITGLISLFGRKFLIPAFGRDAYAGLATWSKFIHDNVSWAFMIALVLVFVLWVVHNIPSWTDVKWLVKGGGIFGGHAHARKFNAGQKLIFWAVIILGLSISASGLSLLFPFELPMFAKTFGIINDIGAPGWFGAADLRTQLAPQEEMQLSQLWHGIVAFVFMAVILAHIYLGTVGMEGAFDAMGRGDVELQWAREHHDMWVEELAAKDKVPSRTTSGATPAE</sequence>
<feature type="transmembrane region" description="Helical" evidence="13">
    <location>
        <begin position="244"/>
        <end position="263"/>
    </location>
</feature>
<dbReference type="PANTHER" id="PTHR30074:SF6">
    <property type="entry name" value="FORMATE DEHYDROGENASE GAMMA SUBUNIT"/>
    <property type="match status" value="1"/>
</dbReference>
<keyword evidence="9" id="KW-0249">Electron transport</keyword>
<evidence type="ECO:0000256" key="6">
    <source>
        <dbReference type="ARBA" id="ARBA00022617"/>
    </source>
</evidence>
<accession>A0A0F9ALR4</accession>
<evidence type="ECO:0000256" key="7">
    <source>
        <dbReference type="ARBA" id="ARBA00022692"/>
    </source>
</evidence>
<keyword evidence="5" id="KW-1003">Cell membrane</keyword>
<organism evidence="15">
    <name type="scientific">marine sediment metagenome</name>
    <dbReference type="NCBI Taxonomy" id="412755"/>
    <lineage>
        <taxon>unclassified sequences</taxon>
        <taxon>metagenomes</taxon>
        <taxon>ecological metagenomes</taxon>
    </lineage>
</organism>